<organism evidence="2 3">
    <name type="scientific">Pontibacillus yanchengensis Y32</name>
    <dbReference type="NCBI Taxonomy" id="1385514"/>
    <lineage>
        <taxon>Bacteria</taxon>
        <taxon>Bacillati</taxon>
        <taxon>Bacillota</taxon>
        <taxon>Bacilli</taxon>
        <taxon>Bacillales</taxon>
        <taxon>Bacillaceae</taxon>
        <taxon>Pontibacillus</taxon>
    </lineage>
</organism>
<name>A0A0A2TCC0_9BACI</name>
<dbReference type="RefSeq" id="WP_036817670.1">
    <property type="nucleotide sequence ID" value="NZ_AVBF01000013.1"/>
</dbReference>
<keyword evidence="1" id="KW-1133">Transmembrane helix</keyword>
<feature type="transmembrane region" description="Helical" evidence="1">
    <location>
        <begin position="6"/>
        <end position="25"/>
    </location>
</feature>
<gene>
    <name evidence="2" type="ORF">N782_05100</name>
</gene>
<reference evidence="2 3" key="1">
    <citation type="journal article" date="2015" name="Stand. Genomic Sci.">
        <title>High quality draft genome sequence of the moderately halophilic bacterium Pontibacillus yanchengensis Y32(T) and comparison among Pontibacillus genomes.</title>
        <authorList>
            <person name="Huang J."/>
            <person name="Qiao Z.X."/>
            <person name="Tang J.W."/>
            <person name="Wang G."/>
        </authorList>
    </citation>
    <scope>NUCLEOTIDE SEQUENCE [LARGE SCALE GENOMIC DNA]</scope>
    <source>
        <strain evidence="2 3">Y32</strain>
    </source>
</reference>
<proteinExistence type="predicted"/>
<keyword evidence="3" id="KW-1185">Reference proteome</keyword>
<dbReference type="AlphaFoldDB" id="A0A0A2TCC0"/>
<keyword evidence="1" id="KW-0472">Membrane</keyword>
<comment type="caution">
    <text evidence="2">The sequence shown here is derived from an EMBL/GenBank/DDBJ whole genome shotgun (WGS) entry which is preliminary data.</text>
</comment>
<dbReference type="OrthoDB" id="2883152at2"/>
<accession>A0A0A2TCC0</accession>
<dbReference type="eggNOG" id="ENOG5034AMV">
    <property type="taxonomic scope" value="Bacteria"/>
</dbReference>
<protein>
    <submittedName>
        <fullName evidence="2">Uncharacterized protein</fullName>
    </submittedName>
</protein>
<sequence length="156" mass="18219">MNKKKVIIFILLLGAIIVILVGWAVSRGKMYDFNYSEIVEKMESTPFNASFPTKVPFEEMFLYDFGSNNQEVEFTLFNVDKEFLRIKITKDEIEYPEGIKKENIKIGSDLKGKYIPGSRVILWEDEDLLYEIAFFYKLTPSEVSKEQLIKMAESFK</sequence>
<dbReference type="Proteomes" id="UP000030147">
    <property type="component" value="Unassembled WGS sequence"/>
</dbReference>
<evidence type="ECO:0000256" key="1">
    <source>
        <dbReference type="SAM" id="Phobius"/>
    </source>
</evidence>
<keyword evidence="1" id="KW-0812">Transmembrane</keyword>
<dbReference type="EMBL" id="AVBF01000013">
    <property type="protein sequence ID" value="KGP73462.1"/>
    <property type="molecule type" value="Genomic_DNA"/>
</dbReference>
<evidence type="ECO:0000313" key="2">
    <source>
        <dbReference type="EMBL" id="KGP73462.1"/>
    </source>
</evidence>
<evidence type="ECO:0000313" key="3">
    <source>
        <dbReference type="Proteomes" id="UP000030147"/>
    </source>
</evidence>